<reference evidence="3" key="1">
    <citation type="submission" date="2020-04" db="EMBL/GenBank/DDBJ databases">
        <authorList>
            <person name="Zhang T."/>
        </authorList>
    </citation>
    <scope>NUCLEOTIDE SEQUENCE</scope>
    <source>
        <strain evidence="3">HKST-UBA17</strain>
    </source>
</reference>
<feature type="transmembrane region" description="Helical" evidence="2">
    <location>
        <begin position="12"/>
        <end position="37"/>
    </location>
</feature>
<organism evidence="3 4">
    <name type="scientific">Candidatus Dojkabacteria bacterium</name>
    <dbReference type="NCBI Taxonomy" id="2099670"/>
    <lineage>
        <taxon>Bacteria</taxon>
        <taxon>Candidatus Dojkabacteria</taxon>
    </lineage>
</organism>
<evidence type="ECO:0000256" key="2">
    <source>
        <dbReference type="SAM" id="Phobius"/>
    </source>
</evidence>
<dbReference type="Proteomes" id="UP000741282">
    <property type="component" value="Unassembled WGS sequence"/>
</dbReference>
<feature type="coiled-coil region" evidence="1">
    <location>
        <begin position="44"/>
        <end position="71"/>
    </location>
</feature>
<comment type="caution">
    <text evidence="3">The sequence shown here is derived from an EMBL/GenBank/DDBJ whole genome shotgun (WGS) entry which is preliminary data.</text>
</comment>
<evidence type="ECO:0000313" key="4">
    <source>
        <dbReference type="Proteomes" id="UP000741282"/>
    </source>
</evidence>
<dbReference type="AlphaFoldDB" id="A0A955I208"/>
<reference evidence="3" key="2">
    <citation type="journal article" date="2021" name="Microbiome">
        <title>Successional dynamics and alternative stable states in a saline activated sludge microbial community over 9 years.</title>
        <authorList>
            <person name="Wang Y."/>
            <person name="Ye J."/>
            <person name="Ju F."/>
            <person name="Liu L."/>
            <person name="Boyd J.A."/>
            <person name="Deng Y."/>
            <person name="Parks D.H."/>
            <person name="Jiang X."/>
            <person name="Yin X."/>
            <person name="Woodcroft B.J."/>
            <person name="Tyson G.W."/>
            <person name="Hugenholtz P."/>
            <person name="Polz M.F."/>
            <person name="Zhang T."/>
        </authorList>
    </citation>
    <scope>NUCLEOTIDE SEQUENCE</scope>
    <source>
        <strain evidence="3">HKST-UBA17</strain>
    </source>
</reference>
<sequence>MSGKITEEKNQNNFFTIIATVIITSIIVGITTCVVLVNGIKSDISSLSDELNEVRSDLLQLEAKNDLEEKITDDDLIDDTMVNNSIGDLIFTHTSDWVNVDENDNFVLWDRFASLYSKENLLVLSNGEVYFVATVDEGDGSSQGIFMNEQDKAEYEPSRVKISALDTQLYLTKSFKQADQLVESESGPYLWSSISEYLPEVDSGSVVYEGYDNLLHHMNKNYNFVIVSNEDDPTSQNTIDSIVDIVESFEWK</sequence>
<proteinExistence type="predicted"/>
<name>A0A955I208_9BACT</name>
<keyword evidence="1" id="KW-0175">Coiled coil</keyword>
<gene>
    <name evidence="3" type="ORF">KC685_03575</name>
</gene>
<keyword evidence="2" id="KW-0472">Membrane</keyword>
<keyword evidence="2" id="KW-0812">Transmembrane</keyword>
<evidence type="ECO:0000313" key="3">
    <source>
        <dbReference type="EMBL" id="MCA9376972.1"/>
    </source>
</evidence>
<accession>A0A955I208</accession>
<protein>
    <submittedName>
        <fullName evidence="3">Uncharacterized protein</fullName>
    </submittedName>
</protein>
<evidence type="ECO:0000256" key="1">
    <source>
        <dbReference type="SAM" id="Coils"/>
    </source>
</evidence>
<dbReference type="EMBL" id="JAGQLN010000012">
    <property type="protein sequence ID" value="MCA9376972.1"/>
    <property type="molecule type" value="Genomic_DNA"/>
</dbReference>
<keyword evidence="2" id="KW-1133">Transmembrane helix</keyword>